<accession>A0A7J6T7G4</accession>
<evidence type="ECO:0000313" key="1">
    <source>
        <dbReference type="EMBL" id="KAF4740330.1"/>
    </source>
</evidence>
<dbReference type="Proteomes" id="UP000553632">
    <property type="component" value="Unassembled WGS sequence"/>
</dbReference>
<gene>
    <name evidence="1" type="ORF">FOZ63_002088</name>
</gene>
<name>A0A7J6T7G4_PEROL</name>
<evidence type="ECO:0000313" key="2">
    <source>
        <dbReference type="Proteomes" id="UP000553632"/>
    </source>
</evidence>
<dbReference type="EMBL" id="JABANO010013335">
    <property type="protein sequence ID" value="KAF4740330.1"/>
    <property type="molecule type" value="Genomic_DNA"/>
</dbReference>
<organism evidence="1 2">
    <name type="scientific">Perkinsus olseni</name>
    <name type="common">Perkinsus atlanticus</name>
    <dbReference type="NCBI Taxonomy" id="32597"/>
    <lineage>
        <taxon>Eukaryota</taxon>
        <taxon>Sar</taxon>
        <taxon>Alveolata</taxon>
        <taxon>Perkinsozoa</taxon>
        <taxon>Perkinsea</taxon>
        <taxon>Perkinsida</taxon>
        <taxon>Perkinsidae</taxon>
        <taxon>Perkinsus</taxon>
    </lineage>
</organism>
<feature type="non-terminal residue" evidence="1">
    <location>
        <position position="67"/>
    </location>
</feature>
<reference evidence="1 2" key="1">
    <citation type="submission" date="2020-04" db="EMBL/GenBank/DDBJ databases">
        <title>Perkinsus olseni comparative genomics.</title>
        <authorList>
            <person name="Bogema D.R."/>
        </authorList>
    </citation>
    <scope>NUCLEOTIDE SEQUENCE [LARGE SCALE GENOMIC DNA]</scope>
    <source>
        <strain evidence="1 2">ATCC PRA-207</strain>
    </source>
</reference>
<sequence length="67" mass="7822">FLWTSPKFTARRHPRILSSTRRLLTVWLRSFCQMPASMFFGYRISSNPRSIATYCGSCSEWLKNCLG</sequence>
<keyword evidence="2" id="KW-1185">Reference proteome</keyword>
<proteinExistence type="predicted"/>
<dbReference type="AlphaFoldDB" id="A0A7J6T7G4"/>
<feature type="non-terminal residue" evidence="1">
    <location>
        <position position="1"/>
    </location>
</feature>
<comment type="caution">
    <text evidence="1">The sequence shown here is derived from an EMBL/GenBank/DDBJ whole genome shotgun (WGS) entry which is preliminary data.</text>
</comment>
<protein>
    <submittedName>
        <fullName evidence="1">Uncharacterized protein</fullName>
    </submittedName>
</protein>